<evidence type="ECO:0000313" key="6">
    <source>
        <dbReference type="Proteomes" id="UP000035721"/>
    </source>
</evidence>
<evidence type="ECO:0000256" key="3">
    <source>
        <dbReference type="SAM" id="MobiDB-lite"/>
    </source>
</evidence>
<evidence type="ECO:0000256" key="2">
    <source>
        <dbReference type="ARBA" id="ARBA00023315"/>
    </source>
</evidence>
<dbReference type="NCBIfam" id="TIGR01575">
    <property type="entry name" value="rimI"/>
    <property type="match status" value="1"/>
</dbReference>
<comment type="caution">
    <text evidence="5">The sequence shown here is derived from an EMBL/GenBank/DDBJ whole genome shotgun (WGS) entry which is preliminary data.</text>
</comment>
<protein>
    <submittedName>
        <fullName evidence="5">Putative acetyltransferase (Modular protein)</fullName>
    </submittedName>
</protein>
<dbReference type="PANTHER" id="PTHR43877">
    <property type="entry name" value="AMINOALKYLPHOSPHONATE N-ACETYLTRANSFERASE-RELATED-RELATED"/>
    <property type="match status" value="1"/>
</dbReference>
<feature type="compositionally biased region" description="Low complexity" evidence="3">
    <location>
        <begin position="154"/>
        <end position="176"/>
    </location>
</feature>
<name>A0A077M7K9_9MICO</name>
<dbReference type="STRING" id="1194083.BN12_710006"/>
<sequence length="184" mass="19751">MTWRDIPDLVALEERLFPDDAWQAPAWWAELAGRPRREYVVVSDGARVMAYAGLDHGGEVADIMTLGVVPEAQGHGLGARLVEHLLERAAAEGARHVMLEVRADNGPARSLYTARGFEIISTRNRYYQPGDVDALVMRRTTPRSGVWAGSTRMAGSATEASASASRDGDASALGAGPHPEEAAS</sequence>
<feature type="region of interest" description="Disordered" evidence="3">
    <location>
        <begin position="146"/>
        <end position="184"/>
    </location>
</feature>
<dbReference type="InterPro" id="IPR016181">
    <property type="entry name" value="Acyl_CoA_acyltransferase"/>
</dbReference>
<dbReference type="PROSITE" id="PS51186">
    <property type="entry name" value="GNAT"/>
    <property type="match status" value="1"/>
</dbReference>
<keyword evidence="1 5" id="KW-0808">Transferase</keyword>
<dbReference type="Pfam" id="PF00583">
    <property type="entry name" value="Acetyltransf_1"/>
    <property type="match status" value="1"/>
</dbReference>
<dbReference type="EMBL" id="CAJB01000405">
    <property type="protein sequence ID" value="CCH80050.1"/>
    <property type="molecule type" value="Genomic_DNA"/>
</dbReference>
<accession>A0A077M7K9</accession>
<keyword evidence="6" id="KW-1185">Reference proteome</keyword>
<organism evidence="5 6">
    <name type="scientific">Nostocoides japonicum T1-X7</name>
    <dbReference type="NCBI Taxonomy" id="1194083"/>
    <lineage>
        <taxon>Bacteria</taxon>
        <taxon>Bacillati</taxon>
        <taxon>Actinomycetota</taxon>
        <taxon>Actinomycetes</taxon>
        <taxon>Micrococcales</taxon>
        <taxon>Intrasporangiaceae</taxon>
        <taxon>Nostocoides</taxon>
    </lineage>
</organism>
<keyword evidence="2" id="KW-0012">Acyltransferase</keyword>
<evidence type="ECO:0000259" key="4">
    <source>
        <dbReference type="PROSITE" id="PS51186"/>
    </source>
</evidence>
<reference evidence="5 6" key="1">
    <citation type="journal article" date="2013" name="ISME J.">
        <title>A metabolic model for members of the genus Tetrasphaera involved in enhanced biological phosphorus removal.</title>
        <authorList>
            <person name="Kristiansen R."/>
            <person name="Nguyen H.T.T."/>
            <person name="Saunders A.M."/>
            <person name="Nielsen J.L."/>
            <person name="Wimmer R."/>
            <person name="Le V.Q."/>
            <person name="McIlroy S.J."/>
            <person name="Petrovski S."/>
            <person name="Seviour R.J."/>
            <person name="Calteau A."/>
            <person name="Nielsen K.L."/>
            <person name="Nielsen P.H."/>
        </authorList>
    </citation>
    <scope>NUCLEOTIDE SEQUENCE [LARGE SCALE GENOMIC DNA]</scope>
    <source>
        <strain evidence="5 6">T1-X7</strain>
    </source>
</reference>
<dbReference type="GO" id="GO:0008080">
    <property type="term" value="F:N-acetyltransferase activity"/>
    <property type="evidence" value="ECO:0007669"/>
    <property type="project" value="InterPro"/>
</dbReference>
<dbReference type="OrthoDB" id="529907at2"/>
<dbReference type="Proteomes" id="UP000035721">
    <property type="component" value="Unassembled WGS sequence"/>
</dbReference>
<dbReference type="AlphaFoldDB" id="A0A077M7K9"/>
<evidence type="ECO:0000256" key="1">
    <source>
        <dbReference type="ARBA" id="ARBA00022679"/>
    </source>
</evidence>
<evidence type="ECO:0000313" key="5">
    <source>
        <dbReference type="EMBL" id="CCH80050.1"/>
    </source>
</evidence>
<dbReference type="SUPFAM" id="SSF55729">
    <property type="entry name" value="Acyl-CoA N-acyltransferases (Nat)"/>
    <property type="match status" value="1"/>
</dbReference>
<feature type="domain" description="N-acetyltransferase" evidence="4">
    <location>
        <begin position="1"/>
        <end position="142"/>
    </location>
</feature>
<dbReference type="InterPro" id="IPR006464">
    <property type="entry name" value="AcTrfase_RimI/Ard1"/>
</dbReference>
<gene>
    <name evidence="5" type="ORF">BN12_710006</name>
</gene>
<dbReference type="CDD" id="cd04301">
    <property type="entry name" value="NAT_SF"/>
    <property type="match status" value="1"/>
</dbReference>
<dbReference type="Gene3D" id="3.40.630.30">
    <property type="match status" value="1"/>
</dbReference>
<dbReference type="InterPro" id="IPR050832">
    <property type="entry name" value="Bact_Acetyltransf"/>
</dbReference>
<proteinExistence type="predicted"/>
<dbReference type="InterPro" id="IPR000182">
    <property type="entry name" value="GNAT_dom"/>
</dbReference>